<protein>
    <submittedName>
        <fullName evidence="2">Uncharacterized protein</fullName>
    </submittedName>
</protein>
<organism evidence="2 3">
    <name type="scientific">Linum trigynum</name>
    <dbReference type="NCBI Taxonomy" id="586398"/>
    <lineage>
        <taxon>Eukaryota</taxon>
        <taxon>Viridiplantae</taxon>
        <taxon>Streptophyta</taxon>
        <taxon>Embryophyta</taxon>
        <taxon>Tracheophyta</taxon>
        <taxon>Spermatophyta</taxon>
        <taxon>Magnoliopsida</taxon>
        <taxon>eudicotyledons</taxon>
        <taxon>Gunneridae</taxon>
        <taxon>Pentapetalae</taxon>
        <taxon>rosids</taxon>
        <taxon>fabids</taxon>
        <taxon>Malpighiales</taxon>
        <taxon>Linaceae</taxon>
        <taxon>Linum</taxon>
    </lineage>
</organism>
<evidence type="ECO:0000313" key="3">
    <source>
        <dbReference type="Proteomes" id="UP001497516"/>
    </source>
</evidence>
<feature type="transmembrane region" description="Helical" evidence="1">
    <location>
        <begin position="111"/>
        <end position="136"/>
    </location>
</feature>
<dbReference type="EMBL" id="OZ034818">
    <property type="protein sequence ID" value="CAL1388694.1"/>
    <property type="molecule type" value="Genomic_DNA"/>
</dbReference>
<proteinExistence type="predicted"/>
<accession>A0AAV2ESA7</accession>
<feature type="transmembrane region" description="Helical" evidence="1">
    <location>
        <begin position="88"/>
        <end position="105"/>
    </location>
</feature>
<name>A0AAV2ESA7_9ROSI</name>
<evidence type="ECO:0000313" key="2">
    <source>
        <dbReference type="EMBL" id="CAL1388694.1"/>
    </source>
</evidence>
<keyword evidence="1" id="KW-0812">Transmembrane</keyword>
<keyword evidence="1" id="KW-0472">Membrane</keyword>
<dbReference type="Proteomes" id="UP001497516">
    <property type="component" value="Chromosome 5"/>
</dbReference>
<keyword evidence="3" id="KW-1185">Reference proteome</keyword>
<gene>
    <name evidence="2" type="ORF">LTRI10_LOCUS29608</name>
</gene>
<keyword evidence="1" id="KW-1133">Transmembrane helix</keyword>
<evidence type="ECO:0000256" key="1">
    <source>
        <dbReference type="SAM" id="Phobius"/>
    </source>
</evidence>
<reference evidence="2 3" key="1">
    <citation type="submission" date="2024-04" db="EMBL/GenBank/DDBJ databases">
        <authorList>
            <person name="Fracassetti M."/>
        </authorList>
    </citation>
    <scope>NUCLEOTIDE SEQUENCE [LARGE SCALE GENOMIC DNA]</scope>
</reference>
<sequence length="167" mass="18149">MAAAEPSSMESFQSPSLAKKVTMFIVSLVTLWISSNATLLLLNKFLPSFSNNNDELSSGLSMFPTMRITAPACQITAYFSVGASTLHTVKSTMVSFLVIVVLLGADPGVNGRYPAVDCICLLFSSLAFLFCVVDLLHHVAPHQRRFTRWASKKSGIRSFSLRGVIAN</sequence>
<dbReference type="AlphaFoldDB" id="A0AAV2ESA7"/>
<feature type="transmembrane region" description="Helical" evidence="1">
    <location>
        <begin position="21"/>
        <end position="42"/>
    </location>
</feature>